<accession>A0AAV6UNU2</accession>
<dbReference type="Proteomes" id="UP000827092">
    <property type="component" value="Unassembled WGS sequence"/>
</dbReference>
<comment type="caution">
    <text evidence="1">The sequence shown here is derived from an EMBL/GenBank/DDBJ whole genome shotgun (WGS) entry which is preliminary data.</text>
</comment>
<evidence type="ECO:0000313" key="1">
    <source>
        <dbReference type="EMBL" id="KAG8185379.1"/>
    </source>
</evidence>
<evidence type="ECO:0000313" key="2">
    <source>
        <dbReference type="Proteomes" id="UP000827092"/>
    </source>
</evidence>
<gene>
    <name evidence="1" type="ORF">JTE90_023124</name>
</gene>
<name>A0AAV6UNU2_9ARAC</name>
<protein>
    <submittedName>
        <fullName evidence="1">Uncharacterized protein</fullName>
    </submittedName>
</protein>
<proteinExistence type="predicted"/>
<reference evidence="1 2" key="1">
    <citation type="journal article" date="2022" name="Nat. Ecol. Evol.">
        <title>A masculinizing supergene underlies an exaggerated male reproductive morph in a spider.</title>
        <authorList>
            <person name="Hendrickx F."/>
            <person name="De Corte Z."/>
            <person name="Sonet G."/>
            <person name="Van Belleghem S.M."/>
            <person name="Kostlbacher S."/>
            <person name="Vangestel C."/>
        </authorList>
    </citation>
    <scope>NUCLEOTIDE SEQUENCE [LARGE SCALE GENOMIC DNA]</scope>
    <source>
        <strain evidence="1">W744_W776</strain>
    </source>
</reference>
<keyword evidence="2" id="KW-1185">Reference proteome</keyword>
<organism evidence="1 2">
    <name type="scientific">Oedothorax gibbosus</name>
    <dbReference type="NCBI Taxonomy" id="931172"/>
    <lineage>
        <taxon>Eukaryota</taxon>
        <taxon>Metazoa</taxon>
        <taxon>Ecdysozoa</taxon>
        <taxon>Arthropoda</taxon>
        <taxon>Chelicerata</taxon>
        <taxon>Arachnida</taxon>
        <taxon>Araneae</taxon>
        <taxon>Araneomorphae</taxon>
        <taxon>Entelegynae</taxon>
        <taxon>Araneoidea</taxon>
        <taxon>Linyphiidae</taxon>
        <taxon>Erigoninae</taxon>
        <taxon>Oedothorax</taxon>
    </lineage>
</organism>
<sequence length="123" mass="14045">MHQGHNFKKFIRDIETIYPCRHLDHPPNHVDVVSEGYLLLVDGIGHVEKINQATLTKPPKYPPYQTTTSSTLHYAPFPLKTTSSELNVLLPTFLKMKERTQAKRGVIDSEKKNVFSKQGCTKK</sequence>
<dbReference type="EMBL" id="JAFNEN010000337">
    <property type="protein sequence ID" value="KAG8185379.1"/>
    <property type="molecule type" value="Genomic_DNA"/>
</dbReference>
<dbReference type="AlphaFoldDB" id="A0AAV6UNU2"/>